<evidence type="ECO:0000313" key="8">
    <source>
        <dbReference type="Proteomes" id="UP000239001"/>
    </source>
</evidence>
<evidence type="ECO:0000256" key="4">
    <source>
        <dbReference type="ARBA" id="ARBA00022691"/>
    </source>
</evidence>
<reference evidence="7 8" key="1">
    <citation type="submission" date="2018-03" db="EMBL/GenBank/DDBJ databases">
        <title>The ancient ancestry and fast evolution of plastids.</title>
        <authorList>
            <person name="Moore K.R."/>
            <person name="Magnabosco C."/>
            <person name="Momper L."/>
            <person name="Gold D.A."/>
            <person name="Bosak T."/>
            <person name="Fournier G.P."/>
        </authorList>
    </citation>
    <scope>NUCLEOTIDE SEQUENCE [LARGE SCALE GENOMIC DNA]</scope>
    <source>
        <strain evidence="7 8">CCALA 016</strain>
    </source>
</reference>
<feature type="compositionally biased region" description="Basic and acidic residues" evidence="5">
    <location>
        <begin position="15"/>
        <end position="25"/>
    </location>
</feature>
<dbReference type="GO" id="GO:0032259">
    <property type="term" value="P:methylation"/>
    <property type="evidence" value="ECO:0007669"/>
    <property type="project" value="UniProtKB-KW"/>
</dbReference>
<feature type="region of interest" description="Disordered" evidence="5">
    <location>
        <begin position="1"/>
        <end position="25"/>
    </location>
</feature>
<evidence type="ECO:0000256" key="3">
    <source>
        <dbReference type="ARBA" id="ARBA00022679"/>
    </source>
</evidence>
<dbReference type="Pfam" id="PF01555">
    <property type="entry name" value="N6_N4_Mtase"/>
    <property type="match status" value="1"/>
</dbReference>
<evidence type="ECO:0000313" key="7">
    <source>
        <dbReference type="EMBL" id="PSF33886.1"/>
    </source>
</evidence>
<protein>
    <recommendedName>
        <fullName evidence="6">DNA methylase N-4/N-6 domain-containing protein</fullName>
    </recommendedName>
</protein>
<gene>
    <name evidence="7" type="ORF">C7H19_19375</name>
</gene>
<evidence type="ECO:0000256" key="1">
    <source>
        <dbReference type="ARBA" id="ARBA00006594"/>
    </source>
</evidence>
<dbReference type="GO" id="GO:0008170">
    <property type="term" value="F:N-methyltransferase activity"/>
    <property type="evidence" value="ECO:0007669"/>
    <property type="project" value="InterPro"/>
</dbReference>
<dbReference type="InterPro" id="IPR029063">
    <property type="entry name" value="SAM-dependent_MTases_sf"/>
</dbReference>
<dbReference type="RefSeq" id="WP_106458572.1">
    <property type="nucleotide sequence ID" value="NZ_PXOH01000028.1"/>
</dbReference>
<evidence type="ECO:0000256" key="5">
    <source>
        <dbReference type="SAM" id="MobiDB-lite"/>
    </source>
</evidence>
<dbReference type="PANTHER" id="PTHR13370">
    <property type="entry name" value="RNA METHYLASE-RELATED"/>
    <property type="match status" value="1"/>
</dbReference>
<evidence type="ECO:0000259" key="6">
    <source>
        <dbReference type="Pfam" id="PF01555"/>
    </source>
</evidence>
<keyword evidence="3" id="KW-0808">Transferase</keyword>
<feature type="domain" description="DNA methylase N-4/N-6" evidence="6">
    <location>
        <begin position="104"/>
        <end position="400"/>
    </location>
</feature>
<dbReference type="EMBL" id="PXOH01000028">
    <property type="protein sequence ID" value="PSF33886.1"/>
    <property type="molecule type" value="Genomic_DNA"/>
</dbReference>
<dbReference type="OrthoDB" id="9800801at2"/>
<keyword evidence="8" id="KW-1185">Reference proteome</keyword>
<reference evidence="7 8" key="2">
    <citation type="submission" date="2018-03" db="EMBL/GenBank/DDBJ databases">
        <authorList>
            <person name="Keele B.F."/>
        </authorList>
    </citation>
    <scope>NUCLEOTIDE SEQUENCE [LARGE SCALE GENOMIC DNA]</scope>
    <source>
        <strain evidence="7 8">CCALA 016</strain>
    </source>
</reference>
<comment type="caution">
    <text evidence="7">The sequence shown here is derived from an EMBL/GenBank/DDBJ whole genome shotgun (WGS) entry which is preliminary data.</text>
</comment>
<evidence type="ECO:0000256" key="2">
    <source>
        <dbReference type="ARBA" id="ARBA00022603"/>
    </source>
</evidence>
<sequence>MTSYRRRKDSAKLVWDNKPKRAPNPKDIEFQTAEIVIPNPQEDQGKLPLFAMPQPGVTSLFPGQMGELPLGGFNIDKTKMNRLIWGDNLLAMQALLAQGYAGKIDLIYIDPPFQSSADYSFDLKIEGKTIEKEANIIERLAYIDTWEGGLDSYLDMIYPRLQLMKRLLSSKGSIYIHLDWHIGHYVKIILDEIFGLDSFRNEIIWKRTSARSDSHTYNHIHDVVFLYSRSDEFTYNVQYTDYDQSYIDNFYRSVEEGTGRKYTLDNVASPNPRPNMMYKWRGFDPPDKGWRYEYETMERLYSEGLIVFSNTMRPRRKRYLDEMPGVPLQSIWTDINPLSAQAIENYNYPTQKPETFLERIIKASSNEGDLVADFFCGSGTTMAVAERLNRRWIGCNLDKVGIQVSRNRLVNQQASPFLLENIGNYQRHMIYLSGSRINEMQRIILKLYEAFPRSDRPDLGVRGDELVYVGYPDRPVTAKKAIELAEDAQILDGTGYSTLVILAWDYDYNFTTELESRTKALKGKLKTEIKTLTIPPEIYNYLKKAKNEEDLAGLKDKILFHEKPYFRIGTPKVQDMGDGNVVITIEIARYVLMDFPLSDDKQKAELRKVIKDNFAALIDYWAVDWDYDGKTFKSQWQAIRGNGKRSSTVVTVATSPELPKGNRAHPSGSARQIAVRLVDVFGNDASATVELK</sequence>
<accession>A0A2T1LTF3</accession>
<organism evidence="7 8">
    <name type="scientific">Aphanothece hegewaldii CCALA 016</name>
    <dbReference type="NCBI Taxonomy" id="2107694"/>
    <lineage>
        <taxon>Bacteria</taxon>
        <taxon>Bacillati</taxon>
        <taxon>Cyanobacteriota</taxon>
        <taxon>Cyanophyceae</taxon>
        <taxon>Oscillatoriophycideae</taxon>
        <taxon>Chroococcales</taxon>
        <taxon>Aphanothecaceae</taxon>
        <taxon>Aphanothece</taxon>
    </lineage>
</organism>
<dbReference type="GO" id="GO:0003677">
    <property type="term" value="F:DNA binding"/>
    <property type="evidence" value="ECO:0007669"/>
    <property type="project" value="InterPro"/>
</dbReference>
<dbReference type="Gene3D" id="3.40.50.150">
    <property type="entry name" value="Vaccinia Virus protein VP39"/>
    <property type="match status" value="1"/>
</dbReference>
<dbReference type="InterPro" id="IPR002295">
    <property type="entry name" value="N4/N6-MTase_EcoPI_Mod-like"/>
</dbReference>
<dbReference type="PANTHER" id="PTHR13370:SF24">
    <property type="entry name" value="TYPE III RESTRICTION-MODIFICATION ENZYME STYLTI MOD SUBUNIT"/>
    <property type="match status" value="1"/>
</dbReference>
<dbReference type="Proteomes" id="UP000239001">
    <property type="component" value="Unassembled WGS sequence"/>
</dbReference>
<dbReference type="GO" id="GO:0005737">
    <property type="term" value="C:cytoplasm"/>
    <property type="evidence" value="ECO:0007669"/>
    <property type="project" value="TreeGrafter"/>
</dbReference>
<dbReference type="PROSITE" id="PS00092">
    <property type="entry name" value="N6_MTASE"/>
    <property type="match status" value="1"/>
</dbReference>
<name>A0A2T1LTF3_9CHRO</name>
<proteinExistence type="inferred from homology"/>
<keyword evidence="4" id="KW-0949">S-adenosyl-L-methionine</keyword>
<comment type="similarity">
    <text evidence="1">Belongs to the N(4)/N(6)-methyltransferase family.</text>
</comment>
<dbReference type="AlphaFoldDB" id="A0A2T1LTF3"/>
<keyword evidence="2" id="KW-0489">Methyltransferase</keyword>
<dbReference type="InterPro" id="IPR002052">
    <property type="entry name" value="DNA_methylase_N6_adenine_CS"/>
</dbReference>
<dbReference type="InterPro" id="IPR002941">
    <property type="entry name" value="DNA_methylase_N4/N6"/>
</dbReference>
<dbReference type="PRINTS" id="PR00506">
    <property type="entry name" value="D21N6MTFRASE"/>
</dbReference>
<dbReference type="SUPFAM" id="SSF53335">
    <property type="entry name" value="S-adenosyl-L-methionine-dependent methyltransferases"/>
    <property type="match status" value="1"/>
</dbReference>